<dbReference type="STRING" id="117157.SAMN04489717_1661"/>
<feature type="domain" description="N-acetyltransferase" evidence="2">
    <location>
        <begin position="41"/>
        <end position="192"/>
    </location>
</feature>
<dbReference type="PANTHER" id="PTHR13947:SF37">
    <property type="entry name" value="LD18367P"/>
    <property type="match status" value="1"/>
</dbReference>
<dbReference type="Pfam" id="PF00583">
    <property type="entry name" value="Acetyltransf_1"/>
    <property type="match status" value="1"/>
</dbReference>
<dbReference type="CDD" id="cd04301">
    <property type="entry name" value="NAT_SF"/>
    <property type="match status" value="1"/>
</dbReference>
<sequence>MNPAVTVRPFDKATDTDAVAAIDRSFVTDEAVRVSRTDDGFELAEVSAEPLTKVFPLDLDQQTEHGRWDAAWVAEAADTGDHPESTRPTTVVGFAAVRFSRWNHRVELYHLYVDSAHRGRGVARALLENIDEDPMIREQGHCLWLETSHLNVPGIRAYRALGFEPCGLDLELYGDPPSGPREIALFFARPLPQKPAP</sequence>
<dbReference type="InterPro" id="IPR000182">
    <property type="entry name" value="GNAT_dom"/>
</dbReference>
<protein>
    <submittedName>
        <fullName evidence="3">Acetyltransferase (GNAT) family protein</fullName>
    </submittedName>
</protein>
<dbReference type="InterPro" id="IPR050769">
    <property type="entry name" value="NAT_camello-type"/>
</dbReference>
<dbReference type="PANTHER" id="PTHR13947">
    <property type="entry name" value="GNAT FAMILY N-ACETYLTRANSFERASE"/>
    <property type="match status" value="1"/>
</dbReference>
<dbReference type="RefSeq" id="WP_092652083.1">
    <property type="nucleotide sequence ID" value="NZ_LT629732.1"/>
</dbReference>
<dbReference type="OrthoDB" id="9805924at2"/>
<dbReference type="Gene3D" id="3.40.630.30">
    <property type="match status" value="1"/>
</dbReference>
<dbReference type="EMBL" id="LT629732">
    <property type="protein sequence ID" value="SDS11239.1"/>
    <property type="molecule type" value="Genomic_DNA"/>
</dbReference>
<evidence type="ECO:0000256" key="1">
    <source>
        <dbReference type="ARBA" id="ARBA00022679"/>
    </source>
</evidence>
<dbReference type="Proteomes" id="UP000198983">
    <property type="component" value="Chromosome I"/>
</dbReference>
<name>A0A1H1PKI6_9ACTN</name>
<dbReference type="GO" id="GO:0008080">
    <property type="term" value="F:N-acetyltransferase activity"/>
    <property type="evidence" value="ECO:0007669"/>
    <property type="project" value="InterPro"/>
</dbReference>
<keyword evidence="4" id="KW-1185">Reference proteome</keyword>
<organism evidence="3 4">
    <name type="scientific">Actinopolymorpha singaporensis</name>
    <dbReference type="NCBI Taxonomy" id="117157"/>
    <lineage>
        <taxon>Bacteria</taxon>
        <taxon>Bacillati</taxon>
        <taxon>Actinomycetota</taxon>
        <taxon>Actinomycetes</taxon>
        <taxon>Propionibacteriales</taxon>
        <taxon>Actinopolymorphaceae</taxon>
        <taxon>Actinopolymorpha</taxon>
    </lineage>
</organism>
<proteinExistence type="predicted"/>
<dbReference type="SUPFAM" id="SSF55729">
    <property type="entry name" value="Acyl-CoA N-acyltransferases (Nat)"/>
    <property type="match status" value="1"/>
</dbReference>
<evidence type="ECO:0000259" key="2">
    <source>
        <dbReference type="PROSITE" id="PS51186"/>
    </source>
</evidence>
<evidence type="ECO:0000313" key="4">
    <source>
        <dbReference type="Proteomes" id="UP000198983"/>
    </source>
</evidence>
<gene>
    <name evidence="3" type="ORF">SAMN04489717_1661</name>
</gene>
<dbReference type="AlphaFoldDB" id="A0A1H1PKI6"/>
<keyword evidence="1 3" id="KW-0808">Transferase</keyword>
<dbReference type="InterPro" id="IPR016181">
    <property type="entry name" value="Acyl_CoA_acyltransferase"/>
</dbReference>
<accession>A0A1H1PKI6</accession>
<dbReference type="PROSITE" id="PS51186">
    <property type="entry name" value="GNAT"/>
    <property type="match status" value="1"/>
</dbReference>
<reference evidence="3 4" key="1">
    <citation type="submission" date="2016-10" db="EMBL/GenBank/DDBJ databases">
        <authorList>
            <person name="de Groot N.N."/>
        </authorList>
    </citation>
    <scope>NUCLEOTIDE SEQUENCE [LARGE SCALE GENOMIC DNA]</scope>
    <source>
        <strain evidence="3 4">DSM 22024</strain>
    </source>
</reference>
<evidence type="ECO:0000313" key="3">
    <source>
        <dbReference type="EMBL" id="SDS11239.1"/>
    </source>
</evidence>